<name>A0A0R3WYE0_HYDTA</name>
<feature type="chain" id="PRO_5043133083" evidence="2">
    <location>
        <begin position="26"/>
        <end position="169"/>
    </location>
</feature>
<proteinExistence type="predicted"/>
<dbReference type="Proteomes" id="UP000274429">
    <property type="component" value="Unassembled WGS sequence"/>
</dbReference>
<protein>
    <submittedName>
        <fullName evidence="5">UDENN domain-containing protein</fullName>
    </submittedName>
</protein>
<sequence length="169" mass="18845">MNAPGNVSGLLRLPLFKLNFLVAYASATMRKQWRNMSGTRSELMVRESGFTTDSLGCSSSQLSLAPMNEPFDSSTSDVGDASSKSHSDLPPVAVRYIGDLPTRTDCKSNTEPYPPTIFVIDADGRMFERYRWEVEAGAGMPFFAGLEMENRRYRRIIARCDAWLAKSTQ</sequence>
<reference evidence="5" key="1">
    <citation type="submission" date="2017-02" db="UniProtKB">
        <authorList>
            <consortium name="WormBaseParasite"/>
        </authorList>
    </citation>
    <scope>IDENTIFICATION</scope>
</reference>
<evidence type="ECO:0000256" key="1">
    <source>
        <dbReference type="SAM" id="MobiDB-lite"/>
    </source>
</evidence>
<dbReference type="AlphaFoldDB" id="A0A0R3WYE0"/>
<evidence type="ECO:0000313" key="3">
    <source>
        <dbReference type="EMBL" id="VDM27629.1"/>
    </source>
</evidence>
<evidence type="ECO:0000313" key="5">
    <source>
        <dbReference type="WBParaSite" id="TTAC_0000578001-mRNA-1"/>
    </source>
</evidence>
<reference evidence="3 4" key="2">
    <citation type="submission" date="2018-11" db="EMBL/GenBank/DDBJ databases">
        <authorList>
            <consortium name="Pathogen Informatics"/>
        </authorList>
    </citation>
    <scope>NUCLEOTIDE SEQUENCE [LARGE SCALE GENOMIC DNA]</scope>
</reference>
<evidence type="ECO:0000313" key="4">
    <source>
        <dbReference type="Proteomes" id="UP000274429"/>
    </source>
</evidence>
<gene>
    <name evidence="3" type="ORF">TTAC_LOCUS5765</name>
</gene>
<evidence type="ECO:0000256" key="2">
    <source>
        <dbReference type="SAM" id="SignalP"/>
    </source>
</evidence>
<keyword evidence="2" id="KW-0732">Signal</keyword>
<feature type="region of interest" description="Disordered" evidence="1">
    <location>
        <begin position="66"/>
        <end position="87"/>
    </location>
</feature>
<dbReference type="WBParaSite" id="TTAC_0000578001-mRNA-1">
    <property type="protein sequence ID" value="TTAC_0000578001-mRNA-1"/>
    <property type="gene ID" value="TTAC_0000578001"/>
</dbReference>
<organism evidence="5">
    <name type="scientific">Hydatigena taeniaeformis</name>
    <name type="common">Feline tapeworm</name>
    <name type="synonym">Taenia taeniaeformis</name>
    <dbReference type="NCBI Taxonomy" id="6205"/>
    <lineage>
        <taxon>Eukaryota</taxon>
        <taxon>Metazoa</taxon>
        <taxon>Spiralia</taxon>
        <taxon>Lophotrochozoa</taxon>
        <taxon>Platyhelminthes</taxon>
        <taxon>Cestoda</taxon>
        <taxon>Eucestoda</taxon>
        <taxon>Cyclophyllidea</taxon>
        <taxon>Taeniidae</taxon>
        <taxon>Hydatigera</taxon>
    </lineage>
</organism>
<accession>A0A0R3WYE0</accession>
<feature type="signal peptide" evidence="2">
    <location>
        <begin position="1"/>
        <end position="25"/>
    </location>
</feature>
<keyword evidence="4" id="KW-1185">Reference proteome</keyword>
<dbReference type="EMBL" id="UYWX01008953">
    <property type="protein sequence ID" value="VDM27629.1"/>
    <property type="molecule type" value="Genomic_DNA"/>
</dbReference>
<dbReference type="STRING" id="6205.A0A0R3WYE0"/>